<evidence type="ECO:0008006" key="3">
    <source>
        <dbReference type="Google" id="ProtNLM"/>
    </source>
</evidence>
<gene>
    <name evidence="1" type="ORF">PIB30_057802</name>
</gene>
<dbReference type="EMBL" id="JASCZI010211926">
    <property type="protein sequence ID" value="MED6197578.1"/>
    <property type="molecule type" value="Genomic_DNA"/>
</dbReference>
<reference evidence="1 2" key="1">
    <citation type="journal article" date="2023" name="Plants (Basel)">
        <title>Bridging the Gap: Combining Genomics and Transcriptomics Approaches to Understand Stylosanthes scabra, an Orphan Legume from the Brazilian Caatinga.</title>
        <authorList>
            <person name="Ferreira-Neto J.R.C."/>
            <person name="da Silva M.D."/>
            <person name="Binneck E."/>
            <person name="de Melo N.F."/>
            <person name="da Silva R.H."/>
            <person name="de Melo A.L.T.M."/>
            <person name="Pandolfi V."/>
            <person name="Bustamante F.O."/>
            <person name="Brasileiro-Vidal A.C."/>
            <person name="Benko-Iseppon A.M."/>
        </authorList>
    </citation>
    <scope>NUCLEOTIDE SEQUENCE [LARGE SCALE GENOMIC DNA]</scope>
    <source>
        <tissue evidence="1">Leaves</tissue>
    </source>
</reference>
<sequence>MVWAFSPNGEYSVKSFMQVASGTIHGESDLKHVFDDIWKGLVPPRIELLAWFAILEGLNTKQSACYVMWKRRQNMRIFESKIAVVSENWELIKVLINQWSVEKEKKLRKLKVGGMERGKNEWWWWVCTIFSQEDNKFAASGFLEDPKGDMRCLMGDKISEKSVGEAMIGCLEWSLQFMLEEVGLKEENIVFILYNKNIVDWMMGKIETSWELRMLRNRTHIVKQVIQNCGVKFMQSGEYKHRRLWEEHAAKNSFQWMCWAEDTDS</sequence>
<protein>
    <recommendedName>
        <fullName evidence="3">RNase H type-1 domain-containing protein</fullName>
    </recommendedName>
</protein>
<name>A0ABU6XKS6_9FABA</name>
<evidence type="ECO:0000313" key="2">
    <source>
        <dbReference type="Proteomes" id="UP001341840"/>
    </source>
</evidence>
<accession>A0ABU6XKS6</accession>
<dbReference type="Proteomes" id="UP001341840">
    <property type="component" value="Unassembled WGS sequence"/>
</dbReference>
<comment type="caution">
    <text evidence="1">The sequence shown here is derived from an EMBL/GenBank/DDBJ whole genome shotgun (WGS) entry which is preliminary data.</text>
</comment>
<organism evidence="1 2">
    <name type="scientific">Stylosanthes scabra</name>
    <dbReference type="NCBI Taxonomy" id="79078"/>
    <lineage>
        <taxon>Eukaryota</taxon>
        <taxon>Viridiplantae</taxon>
        <taxon>Streptophyta</taxon>
        <taxon>Embryophyta</taxon>
        <taxon>Tracheophyta</taxon>
        <taxon>Spermatophyta</taxon>
        <taxon>Magnoliopsida</taxon>
        <taxon>eudicotyledons</taxon>
        <taxon>Gunneridae</taxon>
        <taxon>Pentapetalae</taxon>
        <taxon>rosids</taxon>
        <taxon>fabids</taxon>
        <taxon>Fabales</taxon>
        <taxon>Fabaceae</taxon>
        <taxon>Papilionoideae</taxon>
        <taxon>50 kb inversion clade</taxon>
        <taxon>dalbergioids sensu lato</taxon>
        <taxon>Dalbergieae</taxon>
        <taxon>Pterocarpus clade</taxon>
        <taxon>Stylosanthes</taxon>
    </lineage>
</organism>
<proteinExistence type="predicted"/>
<evidence type="ECO:0000313" key="1">
    <source>
        <dbReference type="EMBL" id="MED6197578.1"/>
    </source>
</evidence>
<keyword evidence="2" id="KW-1185">Reference proteome</keyword>